<keyword evidence="2" id="KW-1185">Reference proteome</keyword>
<organism evidence="1 2">
    <name type="scientific">Haloarcula amylolytica JCM 13557</name>
    <dbReference type="NCBI Taxonomy" id="1227452"/>
    <lineage>
        <taxon>Archaea</taxon>
        <taxon>Methanobacteriati</taxon>
        <taxon>Methanobacteriota</taxon>
        <taxon>Stenosarchaea group</taxon>
        <taxon>Halobacteria</taxon>
        <taxon>Halobacteriales</taxon>
        <taxon>Haloarculaceae</taxon>
        <taxon>Haloarcula</taxon>
    </lineage>
</organism>
<accession>M0KVV6</accession>
<evidence type="ECO:0000313" key="2">
    <source>
        <dbReference type="Proteomes" id="UP000011623"/>
    </source>
</evidence>
<dbReference type="Proteomes" id="UP000011623">
    <property type="component" value="Unassembled WGS sequence"/>
</dbReference>
<sequence length="179" mass="20572">MFRGISNIYTELKEYRHSIIHDMNFEVNDSKLIINNDDDDSYMFGGEELFSFAGVASVSIDTIITDTYDYVTVRQLATMLDNLSYVHSLPNFGLTDYESPIIRVRMEPIEIDPYRWEPTVDQINNFPPVDEGTGAFWLNLVGLDNENIINEWIIPGDRLTESLESGFDVSSGDFQEYMI</sequence>
<comment type="caution">
    <text evidence="1">The sequence shown here is derived from an EMBL/GenBank/DDBJ whole genome shotgun (WGS) entry which is preliminary data.</text>
</comment>
<dbReference type="EMBL" id="AOLW01000007">
    <property type="protein sequence ID" value="EMA25386.1"/>
    <property type="molecule type" value="Genomic_DNA"/>
</dbReference>
<proteinExistence type="predicted"/>
<name>M0KVV6_9EURY</name>
<reference evidence="1 2" key="1">
    <citation type="journal article" date="2014" name="PLoS Genet.">
        <title>Phylogenetically driven sequencing of extremely halophilic archaea reveals strategies for static and dynamic osmo-response.</title>
        <authorList>
            <person name="Becker E.A."/>
            <person name="Seitzer P.M."/>
            <person name="Tritt A."/>
            <person name="Larsen D."/>
            <person name="Krusor M."/>
            <person name="Yao A.I."/>
            <person name="Wu D."/>
            <person name="Madern D."/>
            <person name="Eisen J.A."/>
            <person name="Darling A.E."/>
            <person name="Facciotti M.T."/>
        </authorList>
    </citation>
    <scope>NUCLEOTIDE SEQUENCE [LARGE SCALE GENOMIC DNA]</scope>
    <source>
        <strain evidence="1 2">JCM 13557</strain>
    </source>
</reference>
<evidence type="ECO:0000313" key="1">
    <source>
        <dbReference type="EMBL" id="EMA25386.1"/>
    </source>
</evidence>
<gene>
    <name evidence="1" type="ORF">C442_02971</name>
</gene>
<dbReference type="AlphaFoldDB" id="M0KVV6"/>
<protein>
    <submittedName>
        <fullName evidence="1">Uncharacterized protein</fullName>
    </submittedName>
</protein>